<sequence length="647" mass="70880">MSSPSKRRRTSPTTYVNVGDQDNTDQALPKPTTPKRASYQSPTKASLARSNPKVLQEVAQAKDRRESEPNRRLSLRDAVLGNQRILPEEQRQPQQAQDTTMTAAEEMVRYAPSHSTGAPSLANSIVDAFSDLPSTQPAPPGEIRSKSTASQQEIAYTPQRNNISLPSFTSPSIVPRLVQSTSKPQEHSRRSTSAELPPTPVQLGGGVRADRPRGLASSSPGGGGRRRLRLGDGHITSSPLKPKQTAPAPIEPEEGLDDAEAASGIGDDLEEEHETPMADSGLDPGETDDPTVRDKQQQLRSLQEELKALQEECDKLKRISSTASQNKSQALSLDKLDEDLEYLLDSVSKPRKSWFPHLDDHPLFKKNTGTYLTLFSPGNLQLSYQRWQETTKTRDKTVYQTTFAAPAPWPPNTLSLTFDVITDQETGETEDIVFANNRYQPPALQKWIEGRLSLPIFKTDLATLVTGIGRYFEEDVRRASTIKCLSEKLASTALERPDTDIILPTAQSREDALALLPYLNTSQHSFASGDALAQKRTRHSLGPARQLMLTYDISLDWIGQTSTALDICASGFSSDAVQSARKLFREIEAVDGVQAAFEGVWGVLGMGEDVVVGSVGATAGAKDQGQRTGKGKRKARRMTEFDSPVKQ</sequence>
<dbReference type="EMBL" id="JAVRRG010000078">
    <property type="protein sequence ID" value="KAK5089416.1"/>
    <property type="molecule type" value="Genomic_DNA"/>
</dbReference>
<feature type="compositionally biased region" description="Polar residues" evidence="1">
    <location>
        <begin position="113"/>
        <end position="123"/>
    </location>
</feature>
<feature type="region of interest" description="Disordered" evidence="1">
    <location>
        <begin position="1"/>
        <end position="257"/>
    </location>
</feature>
<feature type="compositionally biased region" description="Basic and acidic residues" evidence="1">
    <location>
        <begin position="637"/>
        <end position="647"/>
    </location>
</feature>
<feature type="compositionally biased region" description="Polar residues" evidence="1">
    <location>
        <begin position="92"/>
        <end position="102"/>
    </location>
</feature>
<feature type="region of interest" description="Disordered" evidence="1">
    <location>
        <begin position="619"/>
        <end position="647"/>
    </location>
</feature>
<name>A0ABR0K6X5_9EURO</name>
<evidence type="ECO:0000313" key="3">
    <source>
        <dbReference type="Proteomes" id="UP001345013"/>
    </source>
</evidence>
<comment type="caution">
    <text evidence="2">The sequence shown here is derived from an EMBL/GenBank/DDBJ whole genome shotgun (WGS) entry which is preliminary data.</text>
</comment>
<feature type="compositionally biased region" description="Polar residues" evidence="1">
    <location>
        <begin position="146"/>
        <end position="183"/>
    </location>
</feature>
<feature type="compositionally biased region" description="Basic and acidic residues" evidence="1">
    <location>
        <begin position="60"/>
        <end position="75"/>
    </location>
</feature>
<evidence type="ECO:0000313" key="2">
    <source>
        <dbReference type="EMBL" id="KAK5089416.1"/>
    </source>
</evidence>
<protein>
    <submittedName>
        <fullName evidence="2">Uncharacterized protein</fullName>
    </submittedName>
</protein>
<keyword evidence="3" id="KW-1185">Reference proteome</keyword>
<gene>
    <name evidence="2" type="ORF">LTR24_006232</name>
</gene>
<accession>A0ABR0K6X5</accession>
<organism evidence="2 3">
    <name type="scientific">Lithohypha guttulata</name>
    <dbReference type="NCBI Taxonomy" id="1690604"/>
    <lineage>
        <taxon>Eukaryota</taxon>
        <taxon>Fungi</taxon>
        <taxon>Dikarya</taxon>
        <taxon>Ascomycota</taxon>
        <taxon>Pezizomycotina</taxon>
        <taxon>Eurotiomycetes</taxon>
        <taxon>Chaetothyriomycetidae</taxon>
        <taxon>Chaetothyriales</taxon>
        <taxon>Trichomeriaceae</taxon>
        <taxon>Lithohypha</taxon>
    </lineage>
</organism>
<feature type="compositionally biased region" description="Basic and acidic residues" evidence="1">
    <location>
        <begin position="290"/>
        <end position="299"/>
    </location>
</feature>
<feature type="compositionally biased region" description="Basic residues" evidence="1">
    <location>
        <begin position="1"/>
        <end position="10"/>
    </location>
</feature>
<dbReference type="Proteomes" id="UP001345013">
    <property type="component" value="Unassembled WGS sequence"/>
</dbReference>
<evidence type="ECO:0000256" key="1">
    <source>
        <dbReference type="SAM" id="MobiDB-lite"/>
    </source>
</evidence>
<feature type="region of interest" description="Disordered" evidence="1">
    <location>
        <begin position="271"/>
        <end position="299"/>
    </location>
</feature>
<proteinExistence type="predicted"/>
<reference evidence="2 3" key="1">
    <citation type="submission" date="2023-08" db="EMBL/GenBank/DDBJ databases">
        <title>Black Yeasts Isolated from many extreme environments.</title>
        <authorList>
            <person name="Coleine C."/>
            <person name="Stajich J.E."/>
            <person name="Selbmann L."/>
        </authorList>
    </citation>
    <scope>NUCLEOTIDE SEQUENCE [LARGE SCALE GENOMIC DNA]</scope>
    <source>
        <strain evidence="2 3">CCFEE 5885</strain>
    </source>
</reference>